<evidence type="ECO:0000256" key="1">
    <source>
        <dbReference type="SAM" id="MobiDB-lite"/>
    </source>
</evidence>
<protein>
    <submittedName>
        <fullName evidence="2">Uncharacterized protein</fullName>
    </submittedName>
</protein>
<feature type="compositionally biased region" description="Basic and acidic residues" evidence="1">
    <location>
        <begin position="80"/>
        <end position="101"/>
    </location>
</feature>
<feature type="compositionally biased region" description="Low complexity" evidence="1">
    <location>
        <begin position="23"/>
        <end position="35"/>
    </location>
</feature>
<proteinExistence type="predicted"/>
<reference evidence="2" key="1">
    <citation type="journal article" date="2022" name="bioRxiv">
        <title>Sequencing and chromosome-scale assembly of the giantPleurodeles waltlgenome.</title>
        <authorList>
            <person name="Brown T."/>
            <person name="Elewa A."/>
            <person name="Iarovenko S."/>
            <person name="Subramanian E."/>
            <person name="Araus A.J."/>
            <person name="Petzold A."/>
            <person name="Susuki M."/>
            <person name="Suzuki K.-i.T."/>
            <person name="Hayashi T."/>
            <person name="Toyoda A."/>
            <person name="Oliveira C."/>
            <person name="Osipova E."/>
            <person name="Leigh N.D."/>
            <person name="Simon A."/>
            <person name="Yun M.H."/>
        </authorList>
    </citation>
    <scope>NUCLEOTIDE SEQUENCE</scope>
    <source>
        <strain evidence="2">20211129_DDA</strain>
        <tissue evidence="2">Liver</tissue>
    </source>
</reference>
<gene>
    <name evidence="2" type="ORF">NDU88_005935</name>
</gene>
<keyword evidence="3" id="KW-1185">Reference proteome</keyword>
<dbReference type="Proteomes" id="UP001066276">
    <property type="component" value="Chromosome 2_1"/>
</dbReference>
<name>A0AAV7VPZ9_PLEWA</name>
<evidence type="ECO:0000313" key="3">
    <source>
        <dbReference type="Proteomes" id="UP001066276"/>
    </source>
</evidence>
<feature type="compositionally biased region" description="Basic and acidic residues" evidence="1">
    <location>
        <begin position="37"/>
        <end position="48"/>
    </location>
</feature>
<sequence length="121" mass="13403">MKGPAEQFRDGGLPRQEPRCLKGPLLLPGLLPSGSAAEERKTADREKQEGEDDEETRALSSGSSGWTEATTLSANYTPEEEPKKPMVPSRDEGDNLREAGRKCQPRFRRSVADTGAWSFRR</sequence>
<dbReference type="EMBL" id="JANPWB010000003">
    <property type="protein sequence ID" value="KAJ1202134.1"/>
    <property type="molecule type" value="Genomic_DNA"/>
</dbReference>
<accession>A0AAV7VPZ9</accession>
<evidence type="ECO:0000313" key="2">
    <source>
        <dbReference type="EMBL" id="KAJ1202134.1"/>
    </source>
</evidence>
<comment type="caution">
    <text evidence="2">The sequence shown here is derived from an EMBL/GenBank/DDBJ whole genome shotgun (WGS) entry which is preliminary data.</text>
</comment>
<dbReference type="AlphaFoldDB" id="A0AAV7VPZ9"/>
<feature type="compositionally biased region" description="Polar residues" evidence="1">
    <location>
        <begin position="58"/>
        <end position="76"/>
    </location>
</feature>
<organism evidence="2 3">
    <name type="scientific">Pleurodeles waltl</name>
    <name type="common">Iberian ribbed newt</name>
    <dbReference type="NCBI Taxonomy" id="8319"/>
    <lineage>
        <taxon>Eukaryota</taxon>
        <taxon>Metazoa</taxon>
        <taxon>Chordata</taxon>
        <taxon>Craniata</taxon>
        <taxon>Vertebrata</taxon>
        <taxon>Euteleostomi</taxon>
        <taxon>Amphibia</taxon>
        <taxon>Batrachia</taxon>
        <taxon>Caudata</taxon>
        <taxon>Salamandroidea</taxon>
        <taxon>Salamandridae</taxon>
        <taxon>Pleurodelinae</taxon>
        <taxon>Pleurodeles</taxon>
    </lineage>
</organism>
<feature type="region of interest" description="Disordered" evidence="1">
    <location>
        <begin position="1"/>
        <end position="121"/>
    </location>
</feature>